<dbReference type="AlphaFoldDB" id="A0AAF0J6P5"/>
<dbReference type="PANTHER" id="PTHR12412:SF2">
    <property type="entry name" value="NUCLEAR CAP-BINDING PROTEIN SUBUNIT 1"/>
    <property type="match status" value="1"/>
</dbReference>
<keyword evidence="2" id="KW-0812">Transmembrane</keyword>
<accession>A0AAF0J6P5</accession>
<sequence length="887" mass="98314">MSPEQSRIYQLEQATRNIHQSLFRLGEIDTFDSAAELPRIAHWLEAQVIDLPEAVFSAFRFMVTEQPHKTPLTAALVGVLTLAPGSFRAEDPQPTLGMRVANDLAAALVDDVARHHWRNVRLYLAFFAALVPLGIVSAADVRNALKALVPLLEGPPGEHVAMCIIHTLCRAGADLLQAGGSGSPKEELDELVAAVSTFASGLEQPRLLSPFRLDDLPEDLGFLHTESFADYAAALTELQSKGYRRPAFLPAATDLIPVSVSPVASDVPQEQRSLALLLGEIPRSPEARPLPPPLPTTRPDTGKGIGELVRASFGPPHVACSARWFGSSVPEPGSPAAVVLRTIINDIIDLYVANRKECSVTLLALPMWFRRGTFGGHVELSRGIFGEEDASWAEAEGQWSLEDILVETVLAAALELPNSPHNELYYTSLLREIVSAAPQQVAPSLGRTMRRFHAASGSARIDGEVLRRVADWFSIHLSNFNFTWAWHEWVGDAERPWPQAQRAFIRRLVELEVRLAYYDRIRDTLPDELLDVLMPADEPTPEFTYARADHPYHAQAMQLHNSVKAKASVQVVEADLHSFEQSILAPDALPTDDTASRGLVSSPEDAALVVRDVAMQALLNAGSRSFSHLLNVMERYNDLLRQLSSTPSARIALLESTACFWAKSPQWVLIVVDKLLQYRIVEPADVVEYVFAPQESSSTVPFEFAADARAYGGTLRDWSSFNWWVLIRLTVEKVVGRVEQLTRRLDTLVREEEAMHATVPPPREESETHALPPRPAAPAPFASVTSEEAKIHLDAIVLEQRKVLVRTMTGFVELLGQSNVWHEPPEEDSGAEAWQAWWISQWYTEFVRLFRGVLSANKEIIMANVFATTRAEDRALVIFEEACALPK</sequence>
<dbReference type="InterPro" id="IPR027159">
    <property type="entry name" value="CBP80"/>
</dbReference>
<dbReference type="GO" id="GO:0003729">
    <property type="term" value="F:mRNA binding"/>
    <property type="evidence" value="ECO:0007669"/>
    <property type="project" value="TreeGrafter"/>
</dbReference>
<dbReference type="InterPro" id="IPR015172">
    <property type="entry name" value="MIF4G-like_typ-1"/>
</dbReference>
<dbReference type="PANTHER" id="PTHR12412">
    <property type="entry name" value="CAP BINDING PROTEIN"/>
    <property type="match status" value="1"/>
</dbReference>
<evidence type="ECO:0000256" key="2">
    <source>
        <dbReference type="SAM" id="Phobius"/>
    </source>
</evidence>
<name>A0AAF0J6P5_9BASI</name>
<dbReference type="SUPFAM" id="SSF48371">
    <property type="entry name" value="ARM repeat"/>
    <property type="match status" value="3"/>
</dbReference>
<dbReference type="GO" id="GO:0005634">
    <property type="term" value="C:nucleus"/>
    <property type="evidence" value="ECO:0007669"/>
    <property type="project" value="TreeGrafter"/>
</dbReference>
<keyword evidence="6" id="KW-1185">Reference proteome</keyword>
<dbReference type="Pfam" id="PF09090">
    <property type="entry name" value="MIF4G_like_2"/>
    <property type="match status" value="1"/>
</dbReference>
<dbReference type="InterPro" id="IPR015174">
    <property type="entry name" value="MIF4G-like_typ-2"/>
</dbReference>
<evidence type="ECO:0000256" key="1">
    <source>
        <dbReference type="SAM" id="MobiDB-lite"/>
    </source>
</evidence>
<dbReference type="EMBL" id="CP119879">
    <property type="protein sequence ID" value="WFD35280.1"/>
    <property type="molecule type" value="Genomic_DNA"/>
</dbReference>
<evidence type="ECO:0000313" key="5">
    <source>
        <dbReference type="EMBL" id="WFD35280.1"/>
    </source>
</evidence>
<protein>
    <submittedName>
        <fullName evidence="5">Nuclear cap-binding protein subunit 1</fullName>
    </submittedName>
</protein>
<dbReference type="Gene3D" id="1.25.40.180">
    <property type="match status" value="3"/>
</dbReference>
<dbReference type="Pfam" id="PF09088">
    <property type="entry name" value="MIF4G_like"/>
    <property type="match status" value="1"/>
</dbReference>
<dbReference type="GO" id="GO:0000184">
    <property type="term" value="P:nuclear-transcribed mRNA catabolic process, nonsense-mediated decay"/>
    <property type="evidence" value="ECO:0007669"/>
    <property type="project" value="TreeGrafter"/>
</dbReference>
<keyword evidence="2" id="KW-0472">Membrane</keyword>
<proteinExistence type="predicted"/>
<dbReference type="InterPro" id="IPR016024">
    <property type="entry name" value="ARM-type_fold"/>
</dbReference>
<reference evidence="5" key="1">
    <citation type="submission" date="2023-03" db="EMBL/GenBank/DDBJ databases">
        <title>Mating type loci evolution in Malassezia.</title>
        <authorList>
            <person name="Coelho M.A."/>
        </authorList>
    </citation>
    <scope>NUCLEOTIDE SEQUENCE</scope>
    <source>
        <strain evidence="5">CBS 11721</strain>
    </source>
</reference>
<feature type="region of interest" description="Disordered" evidence="1">
    <location>
        <begin position="754"/>
        <end position="780"/>
    </location>
</feature>
<gene>
    <name evidence="5" type="primary">cbc1</name>
    <name evidence="5" type="ORF">MCUN1_002131</name>
</gene>
<feature type="transmembrane region" description="Helical" evidence="2">
    <location>
        <begin position="122"/>
        <end position="139"/>
    </location>
</feature>
<feature type="domain" description="MIF4G-like type 1" evidence="3">
    <location>
        <begin position="330"/>
        <end position="527"/>
    </location>
</feature>
<feature type="domain" description="MIF4G-like type 2" evidence="4">
    <location>
        <begin position="543"/>
        <end position="850"/>
    </location>
</feature>
<dbReference type="GO" id="GO:0005846">
    <property type="term" value="C:nuclear cap binding complex"/>
    <property type="evidence" value="ECO:0007669"/>
    <property type="project" value="InterPro"/>
</dbReference>
<dbReference type="GO" id="GO:0000339">
    <property type="term" value="F:RNA cap binding"/>
    <property type="evidence" value="ECO:0007669"/>
    <property type="project" value="InterPro"/>
</dbReference>
<evidence type="ECO:0000259" key="4">
    <source>
        <dbReference type="Pfam" id="PF09090"/>
    </source>
</evidence>
<dbReference type="Proteomes" id="UP001219933">
    <property type="component" value="Chromosome 3"/>
</dbReference>
<dbReference type="GO" id="GO:0006406">
    <property type="term" value="P:mRNA export from nucleus"/>
    <property type="evidence" value="ECO:0007669"/>
    <property type="project" value="InterPro"/>
</dbReference>
<evidence type="ECO:0000313" key="6">
    <source>
        <dbReference type="Proteomes" id="UP001219933"/>
    </source>
</evidence>
<keyword evidence="2" id="KW-1133">Transmembrane helix</keyword>
<evidence type="ECO:0000259" key="3">
    <source>
        <dbReference type="Pfam" id="PF09088"/>
    </source>
</evidence>
<organism evidence="5 6">
    <name type="scientific">Malassezia cuniculi</name>
    <dbReference type="NCBI Taxonomy" id="948313"/>
    <lineage>
        <taxon>Eukaryota</taxon>
        <taxon>Fungi</taxon>
        <taxon>Dikarya</taxon>
        <taxon>Basidiomycota</taxon>
        <taxon>Ustilaginomycotina</taxon>
        <taxon>Malasseziomycetes</taxon>
        <taxon>Malasseziales</taxon>
        <taxon>Malasseziaceae</taxon>
        <taxon>Malassezia</taxon>
    </lineage>
</organism>